<keyword evidence="2" id="KW-1185">Reference proteome</keyword>
<gene>
    <name evidence="1" type="ORF">Pint_25437</name>
</gene>
<evidence type="ECO:0000313" key="1">
    <source>
        <dbReference type="EMBL" id="KAJ0035285.1"/>
    </source>
</evidence>
<organism evidence="1 2">
    <name type="scientific">Pistacia integerrima</name>
    <dbReference type="NCBI Taxonomy" id="434235"/>
    <lineage>
        <taxon>Eukaryota</taxon>
        <taxon>Viridiplantae</taxon>
        <taxon>Streptophyta</taxon>
        <taxon>Embryophyta</taxon>
        <taxon>Tracheophyta</taxon>
        <taxon>Spermatophyta</taxon>
        <taxon>Magnoliopsida</taxon>
        <taxon>eudicotyledons</taxon>
        <taxon>Gunneridae</taxon>
        <taxon>Pentapetalae</taxon>
        <taxon>rosids</taxon>
        <taxon>malvids</taxon>
        <taxon>Sapindales</taxon>
        <taxon>Anacardiaceae</taxon>
        <taxon>Pistacia</taxon>
    </lineage>
</organism>
<sequence length="245" mass="26850">MESNFDGALATAEAGVKVITVKKDGSGNFRTVSDAINSIPMSNPNRVVIKIGGGSYWEKITIDRSKQFITFYGDPNDMPRICFNGTAAQYGTVYSSTVAIESDYFVAVNIEFVNTAPMPDGKREGAQAVAMRISGDKAAFYNCKNHVNNFCHDWKLKTGMSMQNTTIRSVSNGIGVITAHARENESEESGFAFVHCSIIGTGKTKLGRAWKQRPRVIFAHTYMDTVVSSEGWADDMSDGEHKYSP</sequence>
<evidence type="ECO:0000313" key="2">
    <source>
        <dbReference type="Proteomes" id="UP001163603"/>
    </source>
</evidence>
<accession>A0ACC0YDU6</accession>
<dbReference type="Proteomes" id="UP001163603">
    <property type="component" value="Chromosome 7"/>
</dbReference>
<reference evidence="2" key="1">
    <citation type="journal article" date="2023" name="G3 (Bethesda)">
        <title>Genome assembly and association tests identify interacting loci associated with vigor, precocity, and sex in interspecific pistachio rootstocks.</title>
        <authorList>
            <person name="Palmer W."/>
            <person name="Jacygrad E."/>
            <person name="Sagayaradj S."/>
            <person name="Cavanaugh K."/>
            <person name="Han R."/>
            <person name="Bertier L."/>
            <person name="Beede B."/>
            <person name="Kafkas S."/>
            <person name="Golino D."/>
            <person name="Preece J."/>
            <person name="Michelmore R."/>
        </authorList>
    </citation>
    <scope>NUCLEOTIDE SEQUENCE [LARGE SCALE GENOMIC DNA]</scope>
</reference>
<proteinExistence type="predicted"/>
<comment type="caution">
    <text evidence="1">The sequence shown here is derived from an EMBL/GenBank/DDBJ whole genome shotgun (WGS) entry which is preliminary data.</text>
</comment>
<dbReference type="EMBL" id="CM047742">
    <property type="protein sequence ID" value="KAJ0035285.1"/>
    <property type="molecule type" value="Genomic_DNA"/>
</dbReference>
<name>A0ACC0YDU6_9ROSI</name>
<protein>
    <submittedName>
        <fullName evidence="1">Uncharacterized protein</fullName>
    </submittedName>
</protein>